<dbReference type="AlphaFoldDB" id="A0A6A6NYR3"/>
<evidence type="ECO:0000313" key="1">
    <source>
        <dbReference type="EMBL" id="KAF2456718.1"/>
    </source>
</evidence>
<sequence>MEPQTPRRHRPNLTRDQRLQCLTLRSIGWTYEAIARHLNISQHQVQWACHTDHPTPRKRRGRPPVLSEAQVDQLEAFIRASRTNRLMSCLELAAGPFRHWNVSEYAIRNALQR</sequence>
<keyword evidence="2" id="KW-1185">Reference proteome</keyword>
<dbReference type="Proteomes" id="UP000799766">
    <property type="component" value="Unassembled WGS sequence"/>
</dbReference>
<evidence type="ECO:0000313" key="2">
    <source>
        <dbReference type="Proteomes" id="UP000799766"/>
    </source>
</evidence>
<feature type="non-terminal residue" evidence="1">
    <location>
        <position position="113"/>
    </location>
</feature>
<dbReference type="OrthoDB" id="5405453at2759"/>
<dbReference type="SUPFAM" id="SSF46689">
    <property type="entry name" value="Homeodomain-like"/>
    <property type="match status" value="1"/>
</dbReference>
<reference evidence="1" key="1">
    <citation type="journal article" date="2020" name="Stud. Mycol.">
        <title>101 Dothideomycetes genomes: a test case for predicting lifestyles and emergence of pathogens.</title>
        <authorList>
            <person name="Haridas S."/>
            <person name="Albert R."/>
            <person name="Binder M."/>
            <person name="Bloem J."/>
            <person name="Labutti K."/>
            <person name="Salamov A."/>
            <person name="Andreopoulos B."/>
            <person name="Baker S."/>
            <person name="Barry K."/>
            <person name="Bills G."/>
            <person name="Bluhm B."/>
            <person name="Cannon C."/>
            <person name="Castanera R."/>
            <person name="Culley D."/>
            <person name="Daum C."/>
            <person name="Ezra D."/>
            <person name="Gonzalez J."/>
            <person name="Henrissat B."/>
            <person name="Kuo A."/>
            <person name="Liang C."/>
            <person name="Lipzen A."/>
            <person name="Lutzoni F."/>
            <person name="Magnuson J."/>
            <person name="Mondo S."/>
            <person name="Nolan M."/>
            <person name="Ohm R."/>
            <person name="Pangilinan J."/>
            <person name="Park H.-J."/>
            <person name="Ramirez L."/>
            <person name="Alfaro M."/>
            <person name="Sun H."/>
            <person name="Tritt A."/>
            <person name="Yoshinaga Y."/>
            <person name="Zwiers L.-H."/>
            <person name="Turgeon B."/>
            <person name="Goodwin S."/>
            <person name="Spatafora J."/>
            <person name="Crous P."/>
            <person name="Grigoriev I."/>
        </authorList>
    </citation>
    <scope>NUCLEOTIDE SEQUENCE</scope>
    <source>
        <strain evidence="1">ATCC 16933</strain>
    </source>
</reference>
<name>A0A6A6NYR3_9PEZI</name>
<organism evidence="1 2">
    <name type="scientific">Lineolata rhizophorae</name>
    <dbReference type="NCBI Taxonomy" id="578093"/>
    <lineage>
        <taxon>Eukaryota</taxon>
        <taxon>Fungi</taxon>
        <taxon>Dikarya</taxon>
        <taxon>Ascomycota</taxon>
        <taxon>Pezizomycotina</taxon>
        <taxon>Dothideomycetes</taxon>
        <taxon>Dothideomycetes incertae sedis</taxon>
        <taxon>Lineolatales</taxon>
        <taxon>Lineolataceae</taxon>
        <taxon>Lineolata</taxon>
    </lineage>
</organism>
<accession>A0A6A6NYR3</accession>
<proteinExistence type="predicted"/>
<gene>
    <name evidence="1" type="ORF">BDY21DRAFT_269409</name>
</gene>
<protein>
    <recommendedName>
        <fullName evidence="3">Transposase IS30-like HTH domain-containing protein</fullName>
    </recommendedName>
</protein>
<dbReference type="InterPro" id="IPR009057">
    <property type="entry name" value="Homeodomain-like_sf"/>
</dbReference>
<evidence type="ECO:0008006" key="3">
    <source>
        <dbReference type="Google" id="ProtNLM"/>
    </source>
</evidence>
<dbReference type="EMBL" id="MU001682">
    <property type="protein sequence ID" value="KAF2456718.1"/>
    <property type="molecule type" value="Genomic_DNA"/>
</dbReference>
<dbReference type="Pfam" id="PF13384">
    <property type="entry name" value="HTH_23"/>
    <property type="match status" value="1"/>
</dbReference>